<evidence type="ECO:0000313" key="2">
    <source>
        <dbReference type="Proteomes" id="UP001140949"/>
    </source>
</evidence>
<name>A0AAX6HUY1_IRIPA</name>
<keyword evidence="2" id="KW-1185">Reference proteome</keyword>
<reference evidence="1" key="1">
    <citation type="journal article" date="2023" name="GigaByte">
        <title>Genome assembly of the bearded iris, Iris pallida Lam.</title>
        <authorList>
            <person name="Bruccoleri R.E."/>
            <person name="Oakeley E.J."/>
            <person name="Faust A.M.E."/>
            <person name="Altorfer M."/>
            <person name="Dessus-Babus S."/>
            <person name="Burckhardt D."/>
            <person name="Oertli M."/>
            <person name="Naumann U."/>
            <person name="Petersen F."/>
            <person name="Wong J."/>
        </authorList>
    </citation>
    <scope>NUCLEOTIDE SEQUENCE</scope>
    <source>
        <strain evidence="1">GSM-AAB239-AS_SAM_17_03QT</strain>
    </source>
</reference>
<organism evidence="1 2">
    <name type="scientific">Iris pallida</name>
    <name type="common">Sweet iris</name>
    <dbReference type="NCBI Taxonomy" id="29817"/>
    <lineage>
        <taxon>Eukaryota</taxon>
        <taxon>Viridiplantae</taxon>
        <taxon>Streptophyta</taxon>
        <taxon>Embryophyta</taxon>
        <taxon>Tracheophyta</taxon>
        <taxon>Spermatophyta</taxon>
        <taxon>Magnoliopsida</taxon>
        <taxon>Liliopsida</taxon>
        <taxon>Asparagales</taxon>
        <taxon>Iridaceae</taxon>
        <taxon>Iridoideae</taxon>
        <taxon>Irideae</taxon>
        <taxon>Iris</taxon>
    </lineage>
</organism>
<reference evidence="1" key="2">
    <citation type="submission" date="2023-04" db="EMBL/GenBank/DDBJ databases">
        <authorList>
            <person name="Bruccoleri R.E."/>
            <person name="Oakeley E.J."/>
            <person name="Faust A.-M."/>
            <person name="Dessus-Babus S."/>
            <person name="Altorfer M."/>
            <person name="Burckhardt D."/>
            <person name="Oertli M."/>
            <person name="Naumann U."/>
            <person name="Petersen F."/>
            <person name="Wong J."/>
        </authorList>
    </citation>
    <scope>NUCLEOTIDE SEQUENCE</scope>
    <source>
        <strain evidence="1">GSM-AAB239-AS_SAM_17_03QT</strain>
        <tissue evidence="1">Leaf</tissue>
    </source>
</reference>
<dbReference type="EMBL" id="JANAVB010006599">
    <property type="protein sequence ID" value="KAJ6844523.1"/>
    <property type="molecule type" value="Genomic_DNA"/>
</dbReference>
<gene>
    <name evidence="1" type="ORF">M6B38_293015</name>
</gene>
<dbReference type="AlphaFoldDB" id="A0AAX6HUY1"/>
<accession>A0AAX6HUY1</accession>
<evidence type="ECO:0000313" key="1">
    <source>
        <dbReference type="EMBL" id="KAJ6844523.1"/>
    </source>
</evidence>
<comment type="caution">
    <text evidence="1">The sequence shown here is derived from an EMBL/GenBank/DDBJ whole genome shotgun (WGS) entry which is preliminary data.</text>
</comment>
<sequence length="84" mass="9234">MASASSVTPTCGRALWCGFVMSATMGLSRAVVSSVVVLAYLGGNLSHQSWQLSISRRLRHVVRRNQRIAAKIGEEQLDLEEEFL</sequence>
<dbReference type="Proteomes" id="UP001140949">
    <property type="component" value="Unassembled WGS sequence"/>
</dbReference>
<proteinExistence type="predicted"/>
<protein>
    <submittedName>
        <fullName evidence="1">Uncharacterized protein</fullName>
    </submittedName>
</protein>